<dbReference type="InterPro" id="IPR011663">
    <property type="entry name" value="UTRA"/>
</dbReference>
<proteinExistence type="predicted"/>
<keyword evidence="1" id="KW-0805">Transcription regulation</keyword>
<dbReference type="EMBL" id="AP028654">
    <property type="protein sequence ID" value="BEP29148.1"/>
    <property type="molecule type" value="Genomic_DNA"/>
</dbReference>
<dbReference type="PRINTS" id="PR00035">
    <property type="entry name" value="HTHGNTR"/>
</dbReference>
<keyword evidence="3" id="KW-0804">Transcription</keyword>
<keyword evidence="2" id="KW-0238">DNA-binding</keyword>
<dbReference type="InterPro" id="IPR028978">
    <property type="entry name" value="Chorismate_lyase_/UTRA_dom_sf"/>
</dbReference>
<evidence type="ECO:0000313" key="5">
    <source>
        <dbReference type="EMBL" id="BEP29148.1"/>
    </source>
</evidence>
<dbReference type="Gene3D" id="1.10.10.10">
    <property type="entry name" value="Winged helix-like DNA-binding domain superfamily/Winged helix DNA-binding domain"/>
    <property type="match status" value="1"/>
</dbReference>
<dbReference type="Pfam" id="PF07702">
    <property type="entry name" value="UTRA"/>
    <property type="match status" value="1"/>
</dbReference>
<dbReference type="KEGG" id="hprf:HLPR_14790"/>
<dbReference type="RefSeq" id="WP_338534816.1">
    <property type="nucleotide sequence ID" value="NZ_AP028654.1"/>
</dbReference>
<sequence>MNLERNISLSQKAKIQILDHIKKSAFKVDEILPSEATLVKMLGVSRYTVREALALLEQERIIYKIKGKGTFLNRRPTLIESGLEKLDSITETIRKFGMMPGTKWIGVEVKNPSDDMIEKLKLEEGEKVVTFKRLRTADNNIASYCIDTMPVKYFEHIPYDISEESMFYYLEKELGIYVESAISYIMPTRPSMEMINELDVKIDQLFIMLHQIHFDKSGKPVLYSNDYFNPEIIKFKINRFREER</sequence>
<gene>
    <name evidence="5" type="ORF">HLPR_14790</name>
</gene>
<dbReference type="SUPFAM" id="SSF46785">
    <property type="entry name" value="Winged helix' DNA-binding domain"/>
    <property type="match status" value="1"/>
</dbReference>
<dbReference type="SMART" id="SM00345">
    <property type="entry name" value="HTH_GNTR"/>
    <property type="match status" value="1"/>
</dbReference>
<dbReference type="AlphaFoldDB" id="A0AAU9EHY8"/>
<feature type="domain" description="HTH gntR-type" evidence="4">
    <location>
        <begin position="7"/>
        <end position="75"/>
    </location>
</feature>
<dbReference type="Gene3D" id="3.40.1410.10">
    <property type="entry name" value="Chorismate lyase-like"/>
    <property type="match status" value="1"/>
</dbReference>
<dbReference type="InterPro" id="IPR050679">
    <property type="entry name" value="Bact_HTH_transcr_reg"/>
</dbReference>
<dbReference type="CDD" id="cd07377">
    <property type="entry name" value="WHTH_GntR"/>
    <property type="match status" value="1"/>
</dbReference>
<dbReference type="SUPFAM" id="SSF64288">
    <property type="entry name" value="Chorismate lyase-like"/>
    <property type="match status" value="1"/>
</dbReference>
<protein>
    <submittedName>
        <fullName evidence="5">GntR family transcriptional regulator</fullName>
    </submittedName>
</protein>
<organism evidence="5 6">
    <name type="scientific">Helicovermis profundi</name>
    <dbReference type="NCBI Taxonomy" id="3065157"/>
    <lineage>
        <taxon>Bacteria</taxon>
        <taxon>Bacillati</taxon>
        <taxon>Bacillota</taxon>
        <taxon>Clostridia</taxon>
        <taxon>Helicovermis</taxon>
    </lineage>
</organism>
<keyword evidence="6" id="KW-1185">Reference proteome</keyword>
<name>A0AAU9EHY8_9FIRM</name>
<evidence type="ECO:0000256" key="3">
    <source>
        <dbReference type="ARBA" id="ARBA00023163"/>
    </source>
</evidence>
<dbReference type="GO" id="GO:0045892">
    <property type="term" value="P:negative regulation of DNA-templated transcription"/>
    <property type="evidence" value="ECO:0007669"/>
    <property type="project" value="TreeGrafter"/>
</dbReference>
<evidence type="ECO:0000256" key="1">
    <source>
        <dbReference type="ARBA" id="ARBA00023015"/>
    </source>
</evidence>
<dbReference type="GO" id="GO:0003700">
    <property type="term" value="F:DNA-binding transcription factor activity"/>
    <property type="evidence" value="ECO:0007669"/>
    <property type="project" value="InterPro"/>
</dbReference>
<dbReference type="GO" id="GO:0003677">
    <property type="term" value="F:DNA binding"/>
    <property type="evidence" value="ECO:0007669"/>
    <property type="project" value="UniProtKB-KW"/>
</dbReference>
<dbReference type="SMART" id="SM00866">
    <property type="entry name" value="UTRA"/>
    <property type="match status" value="1"/>
</dbReference>
<evidence type="ECO:0000313" key="6">
    <source>
        <dbReference type="Proteomes" id="UP001321786"/>
    </source>
</evidence>
<dbReference type="PANTHER" id="PTHR44846:SF17">
    <property type="entry name" value="GNTR-FAMILY TRANSCRIPTIONAL REGULATOR"/>
    <property type="match status" value="1"/>
</dbReference>
<dbReference type="Pfam" id="PF00392">
    <property type="entry name" value="GntR"/>
    <property type="match status" value="1"/>
</dbReference>
<reference evidence="5 6" key="1">
    <citation type="submission" date="2023-08" db="EMBL/GenBank/DDBJ databases">
        <title>Helicovermis profunda gen. nov., sp. nov., a novel mesophilic, fermentative bacterium within the Bacillota from a deep-sea hydrothermal vent chimney.</title>
        <authorList>
            <person name="Miyazaki U."/>
            <person name="Mizutani D."/>
            <person name="Hashimoto Y."/>
            <person name="Tame A."/>
            <person name="Sawayama S."/>
            <person name="Miyazaki J."/>
            <person name="Takai K."/>
            <person name="Nakagawa S."/>
        </authorList>
    </citation>
    <scope>NUCLEOTIDE SEQUENCE [LARGE SCALE GENOMIC DNA]</scope>
    <source>
        <strain evidence="5 6">S502</strain>
    </source>
</reference>
<dbReference type="PANTHER" id="PTHR44846">
    <property type="entry name" value="MANNOSYL-D-GLYCERATE TRANSPORT/METABOLISM SYSTEM REPRESSOR MNGR-RELATED"/>
    <property type="match status" value="1"/>
</dbReference>
<dbReference type="Proteomes" id="UP001321786">
    <property type="component" value="Chromosome"/>
</dbReference>
<dbReference type="PROSITE" id="PS50949">
    <property type="entry name" value="HTH_GNTR"/>
    <property type="match status" value="1"/>
</dbReference>
<accession>A0AAU9EHY8</accession>
<evidence type="ECO:0000256" key="2">
    <source>
        <dbReference type="ARBA" id="ARBA00023125"/>
    </source>
</evidence>
<dbReference type="InterPro" id="IPR036388">
    <property type="entry name" value="WH-like_DNA-bd_sf"/>
</dbReference>
<evidence type="ECO:0000259" key="4">
    <source>
        <dbReference type="PROSITE" id="PS50949"/>
    </source>
</evidence>
<dbReference type="InterPro" id="IPR000524">
    <property type="entry name" value="Tscrpt_reg_HTH_GntR"/>
</dbReference>
<dbReference type="InterPro" id="IPR036390">
    <property type="entry name" value="WH_DNA-bd_sf"/>
</dbReference>